<evidence type="ECO:0000313" key="2">
    <source>
        <dbReference type="EMBL" id="RIW12171.1"/>
    </source>
</evidence>
<sequence>MNKFLNKLPLLAFVLAAFAAVAFSPKEMETDQYGLHNGVWYNVTGQIPSDQTYRCNNQEDSECLFDAPNGNPINPGEDRVFVKMPL</sequence>
<dbReference type="Pfam" id="PF20130">
    <property type="entry name" value="DUF6520"/>
    <property type="match status" value="1"/>
</dbReference>
<dbReference type="OrthoDB" id="826782at2"/>
<organism evidence="2 3">
    <name type="scientific">Algoriphagus lacus</name>
    <dbReference type="NCBI Taxonomy" id="2056311"/>
    <lineage>
        <taxon>Bacteria</taxon>
        <taxon>Pseudomonadati</taxon>
        <taxon>Bacteroidota</taxon>
        <taxon>Cytophagia</taxon>
        <taxon>Cytophagales</taxon>
        <taxon>Cyclobacteriaceae</taxon>
        <taxon>Algoriphagus</taxon>
    </lineage>
</organism>
<reference evidence="2 3" key="1">
    <citation type="submission" date="2018-09" db="EMBL/GenBank/DDBJ databases">
        <authorList>
            <person name="Wang X."/>
            <person name="Du Z."/>
        </authorList>
    </citation>
    <scope>NUCLEOTIDE SEQUENCE [LARGE SCALE GENOMIC DNA]</scope>
    <source>
        <strain evidence="2 3">N3</strain>
    </source>
</reference>
<dbReference type="Proteomes" id="UP000283522">
    <property type="component" value="Unassembled WGS sequence"/>
</dbReference>
<dbReference type="InterPro" id="IPR045391">
    <property type="entry name" value="DUF6520"/>
</dbReference>
<evidence type="ECO:0008006" key="4">
    <source>
        <dbReference type="Google" id="ProtNLM"/>
    </source>
</evidence>
<feature type="chain" id="PRO_5019010494" description="Secreted protein" evidence="1">
    <location>
        <begin position="20"/>
        <end position="86"/>
    </location>
</feature>
<feature type="signal peptide" evidence="1">
    <location>
        <begin position="1"/>
        <end position="19"/>
    </location>
</feature>
<dbReference type="RefSeq" id="WP_119479583.1">
    <property type="nucleotide sequence ID" value="NZ_QXML01000016.1"/>
</dbReference>
<accession>A0A418PLN5</accession>
<comment type="caution">
    <text evidence="2">The sequence shown here is derived from an EMBL/GenBank/DDBJ whole genome shotgun (WGS) entry which is preliminary data.</text>
</comment>
<gene>
    <name evidence="2" type="ORF">D0X99_19640</name>
</gene>
<protein>
    <recommendedName>
        <fullName evidence="4">Secreted protein</fullName>
    </recommendedName>
</protein>
<keyword evidence="1" id="KW-0732">Signal</keyword>
<keyword evidence="3" id="KW-1185">Reference proteome</keyword>
<name>A0A418PLN5_9BACT</name>
<dbReference type="EMBL" id="QXML01000016">
    <property type="protein sequence ID" value="RIW12171.1"/>
    <property type="molecule type" value="Genomic_DNA"/>
</dbReference>
<evidence type="ECO:0000256" key="1">
    <source>
        <dbReference type="SAM" id="SignalP"/>
    </source>
</evidence>
<dbReference type="AlphaFoldDB" id="A0A418PLN5"/>
<evidence type="ECO:0000313" key="3">
    <source>
        <dbReference type="Proteomes" id="UP000283522"/>
    </source>
</evidence>
<proteinExistence type="predicted"/>